<proteinExistence type="predicted"/>
<dbReference type="VEuPathDB" id="PlasmoDB:PVPAM_070023000"/>
<gene>
    <name evidence="2" type="ORF">PVT01_070021000</name>
</gene>
<feature type="compositionally biased region" description="Basic and acidic residues" evidence="1">
    <location>
        <begin position="183"/>
        <end position="194"/>
    </location>
</feature>
<accession>A0A1G4GVB6</accession>
<evidence type="ECO:0000256" key="1">
    <source>
        <dbReference type="SAM" id="MobiDB-lite"/>
    </source>
</evidence>
<reference evidence="2 3" key="1">
    <citation type="submission" date="2016-07" db="EMBL/GenBank/DDBJ databases">
        <authorList>
            <consortium name="Pathogen Informatics"/>
        </authorList>
    </citation>
    <scope>NUCLEOTIDE SEQUENCE [LARGE SCALE GENOMIC DNA]</scope>
</reference>
<protein>
    <submittedName>
        <fullName evidence="2">Uncharacterized protein</fullName>
    </submittedName>
</protein>
<feature type="compositionally biased region" description="Basic residues" evidence="1">
    <location>
        <begin position="424"/>
        <end position="435"/>
    </location>
</feature>
<feature type="compositionally biased region" description="Basic residues" evidence="1">
    <location>
        <begin position="500"/>
        <end position="516"/>
    </location>
</feature>
<feature type="compositionally biased region" description="Basic and acidic residues" evidence="1">
    <location>
        <begin position="922"/>
        <end position="931"/>
    </location>
</feature>
<dbReference type="EMBL" id="LT615245">
    <property type="protein sequence ID" value="SCO66496.1"/>
    <property type="molecule type" value="Genomic_DNA"/>
</dbReference>
<feature type="compositionally biased region" description="Basic and acidic residues" evidence="1">
    <location>
        <begin position="289"/>
        <end position="308"/>
    </location>
</feature>
<dbReference type="VEuPathDB" id="PlasmoDB:PVP01_0715800"/>
<feature type="compositionally biased region" description="Basic residues" evidence="1">
    <location>
        <begin position="478"/>
        <end position="488"/>
    </location>
</feature>
<feature type="region of interest" description="Disordered" evidence="1">
    <location>
        <begin position="418"/>
        <end position="520"/>
    </location>
</feature>
<dbReference type="eggNOG" id="ENOG502QY0J">
    <property type="taxonomic scope" value="Eukaryota"/>
</dbReference>
<dbReference type="VEuPathDB" id="PlasmoDB:PVW1_070022400"/>
<feature type="region of interest" description="Disordered" evidence="1">
    <location>
        <begin position="914"/>
        <end position="991"/>
    </location>
</feature>
<evidence type="ECO:0000313" key="2">
    <source>
        <dbReference type="EMBL" id="SCO66496.1"/>
    </source>
</evidence>
<evidence type="ECO:0000313" key="3">
    <source>
        <dbReference type="Proteomes" id="UP000196402"/>
    </source>
</evidence>
<feature type="region of interest" description="Disordered" evidence="1">
    <location>
        <begin position="183"/>
        <end position="207"/>
    </location>
</feature>
<name>A0A1G4GVB6_PLAVI</name>
<dbReference type="VEuPathDB" id="PlasmoDB:PVX_099290"/>
<dbReference type="Proteomes" id="UP000196402">
    <property type="component" value="Chromosome 7"/>
</dbReference>
<feature type="region of interest" description="Disordered" evidence="1">
    <location>
        <begin position="289"/>
        <end position="313"/>
    </location>
</feature>
<organism evidence="2 3">
    <name type="scientific">Plasmodium vivax</name>
    <name type="common">malaria parasite P. vivax</name>
    <dbReference type="NCBI Taxonomy" id="5855"/>
    <lineage>
        <taxon>Eukaryota</taxon>
        <taxon>Sar</taxon>
        <taxon>Alveolata</taxon>
        <taxon>Apicomplexa</taxon>
        <taxon>Aconoidasida</taxon>
        <taxon>Haemosporida</taxon>
        <taxon>Plasmodiidae</taxon>
        <taxon>Plasmodium</taxon>
        <taxon>Plasmodium (Plasmodium)</taxon>
    </lineage>
</organism>
<sequence>MEGGKDKHRYPPEHCSPYGIFNSITKCYLCNESDVESFIFNEEGILLNSGEGHNHAAANECAGVPKGEHICDDFLCKGNFEESVNINHADRRSASTLAKRGKGTRKDDTNLLDVKNGISGYAYLGERTSHVLQTNGPFCRNVVYTSKERPTNRTYIPRVNSDEKIKPHDHYVYVEECHLQRETRESITKGEPRSTRSTFNTSLSEDKPFNYPRKKDHLERVDNTSSIYHPDDEHTYVYDNLTAHNGAKDELTLKKIKTTIHLGDKLKDVSKSEYLAKYLGPFPSAEIEEHNAASPSVEDKQLTRHKESNSNNHEMWGTCTDGIATPKGCKEESCSMIHITTEGTNVVPHLVDNFSQTVGKKKKIAKMKRRLKIGLKGRRRKKTKNALLKKKPCNGNKLRVSRTKKMKVTYSRKRIPMGKEKKGYAHRGNNKRNKLSSKNAKECAPCKLPLGKGDKKAPSDMRNGGNEHLAQRIYSKLQGRHPKNKRRESKPLALSQTKVANRKSHTNREKIKKGKEVKRDKKVQEVAKNSIQMDESKNLTIQNRMQRDDVEEASILNGEVNSDEVNIVPGRDSDSFPAPKMATKSVGSGSCHFCLSDDVSNSSYRSLLEDTHSVERLKITECSDRTDGVPRSGETEEEEAAEVTSICGGEYTTADENEERLTFAVLRKVANFLGGGSGDEQSGETVEEATKSFNVDRDGQRVDQLVSNPQIDEPQEGGLFCEIVTSTRGVRGRGVVRSTSDDSFFEKAILNRDAESSILIDTCAYRQSCQTDKNLFLLHSNMLKQRSFFHQHGTLKKEVRYILNCLTFYCNKLKNVLNYAIGRRSPNGGALQAKLFTLCLINLAEKAKGSANPSACLKTVSTLMNELVERVRYGVLSLSKNGEVTKFEQVIMKTYLIELIKMGRLLLTSLGGVKNRSPLPSRGEKSPHKLEASAGGEVPKMSKLKASRGKQLVRNAEDSRVFEPPGNGNGNGNGDGDGDGDENATDRVKGKGSGVMAVANSIVGDINQMSKLTNEAAASQRDHPSHCDVYKLMKGLKKKLLLLEQNSQSNFCSVRLMLKYLDKLSYVYRVNSALRVDPEGGKSQGGNTANQVANQLDDQISHAVRTMEGKISAWTRGSEVICDIPTLYSIKSVQKKMEKNVFAFFEHLSGKASHGRRPTGVSPRVATQNGSVQLEGGKMAHVEMNGVKNKCHGKQKRGIHNVGEKKTFADNPVRSFHDETEHLERLNECLTEVILIKEELMTNPNGHYAMLKEYKEELSLLNDLRNGENDLVNDFLDHMPSSNFTQMLGAYVRGGNSRGGHSGWGLAPLRATQQVPAFFEERNEKKGSGLPLEENSYVDIPPQLSNEECLDHQNGCSGCPPHDGKMLEDALPLSEPFELHHEGEPSRGNSLQLNFPHGSTNSVKYFKIY</sequence>